<keyword evidence="2 5" id="KW-0547">Nucleotide-binding</keyword>
<dbReference type="PANTHER" id="PTHR46821">
    <property type="entry name" value="OS07G0586332 PROTEIN"/>
    <property type="match status" value="1"/>
</dbReference>
<feature type="domain" description="Protein kinase" evidence="8">
    <location>
        <begin position="89"/>
        <end position="622"/>
    </location>
</feature>
<dbReference type="InterPro" id="IPR008271">
    <property type="entry name" value="Ser/Thr_kinase_AS"/>
</dbReference>
<evidence type="ECO:0000256" key="2">
    <source>
        <dbReference type="ARBA" id="ARBA00022741"/>
    </source>
</evidence>
<dbReference type="Proteomes" id="UP000015453">
    <property type="component" value="Unassembled WGS sequence"/>
</dbReference>
<evidence type="ECO:0000256" key="6">
    <source>
        <dbReference type="SAM" id="MobiDB-lite"/>
    </source>
</evidence>
<evidence type="ECO:0000259" key="8">
    <source>
        <dbReference type="PROSITE" id="PS50011"/>
    </source>
</evidence>
<keyword evidence="10" id="KW-1185">Reference proteome</keyword>
<keyword evidence="7" id="KW-0472">Membrane</keyword>
<keyword evidence="3" id="KW-0418">Kinase</keyword>
<feature type="region of interest" description="Disordered" evidence="6">
    <location>
        <begin position="314"/>
        <end position="341"/>
    </location>
</feature>
<evidence type="ECO:0000313" key="10">
    <source>
        <dbReference type="Proteomes" id="UP000015453"/>
    </source>
</evidence>
<dbReference type="InterPro" id="IPR011009">
    <property type="entry name" value="Kinase-like_dom_sf"/>
</dbReference>
<evidence type="ECO:0000256" key="5">
    <source>
        <dbReference type="PROSITE-ProRule" id="PRU10141"/>
    </source>
</evidence>
<dbReference type="PANTHER" id="PTHR46821:SF4">
    <property type="entry name" value="OS08G0275200 PROTEIN"/>
    <property type="match status" value="1"/>
</dbReference>
<feature type="binding site" evidence="5">
    <location>
        <position position="117"/>
    </location>
    <ligand>
        <name>ATP</name>
        <dbReference type="ChEBI" id="CHEBI:30616"/>
    </ligand>
</feature>
<feature type="compositionally biased region" description="Basic and acidic residues" evidence="6">
    <location>
        <begin position="402"/>
        <end position="415"/>
    </location>
</feature>
<dbReference type="InterPro" id="IPR044576">
    <property type="entry name" value="At4g25390-like"/>
</dbReference>
<organism evidence="9 10">
    <name type="scientific">Genlisea aurea</name>
    <dbReference type="NCBI Taxonomy" id="192259"/>
    <lineage>
        <taxon>Eukaryota</taxon>
        <taxon>Viridiplantae</taxon>
        <taxon>Streptophyta</taxon>
        <taxon>Embryophyta</taxon>
        <taxon>Tracheophyta</taxon>
        <taxon>Spermatophyta</taxon>
        <taxon>Magnoliopsida</taxon>
        <taxon>eudicotyledons</taxon>
        <taxon>Gunneridae</taxon>
        <taxon>Pentapetalae</taxon>
        <taxon>asterids</taxon>
        <taxon>lamiids</taxon>
        <taxon>Lamiales</taxon>
        <taxon>Lentibulariaceae</taxon>
        <taxon>Genlisea</taxon>
    </lineage>
</organism>
<feature type="transmembrane region" description="Helical" evidence="7">
    <location>
        <begin position="28"/>
        <end position="53"/>
    </location>
</feature>
<dbReference type="GO" id="GO:0005524">
    <property type="term" value="F:ATP binding"/>
    <property type="evidence" value="ECO:0007669"/>
    <property type="project" value="UniProtKB-UniRule"/>
</dbReference>
<accession>S8E1N3</accession>
<feature type="compositionally biased region" description="Basic residues" evidence="6">
    <location>
        <begin position="390"/>
        <end position="401"/>
    </location>
</feature>
<dbReference type="AlphaFoldDB" id="S8E1N3"/>
<reference evidence="9 10" key="1">
    <citation type="journal article" date="2013" name="BMC Genomics">
        <title>The miniature genome of a carnivorous plant Genlisea aurea contains a low number of genes and short non-coding sequences.</title>
        <authorList>
            <person name="Leushkin E.V."/>
            <person name="Sutormin R.A."/>
            <person name="Nabieva E.R."/>
            <person name="Penin A.A."/>
            <person name="Kondrashov A.S."/>
            <person name="Logacheva M.D."/>
        </authorList>
    </citation>
    <scope>NUCLEOTIDE SEQUENCE [LARGE SCALE GENOMIC DNA]</scope>
</reference>
<evidence type="ECO:0000256" key="1">
    <source>
        <dbReference type="ARBA" id="ARBA00022679"/>
    </source>
</evidence>
<evidence type="ECO:0000313" key="9">
    <source>
        <dbReference type="EMBL" id="EPS69573.1"/>
    </source>
</evidence>
<gene>
    <name evidence="9" type="ORF">M569_05192</name>
</gene>
<feature type="non-terminal residue" evidence="9">
    <location>
        <position position="639"/>
    </location>
</feature>
<dbReference type="Gene3D" id="3.30.200.20">
    <property type="entry name" value="Phosphorylase Kinase, domain 1"/>
    <property type="match status" value="1"/>
</dbReference>
<dbReference type="InterPro" id="IPR017441">
    <property type="entry name" value="Protein_kinase_ATP_BS"/>
</dbReference>
<evidence type="ECO:0000256" key="3">
    <source>
        <dbReference type="ARBA" id="ARBA00022777"/>
    </source>
</evidence>
<comment type="caution">
    <text evidence="9">The sequence shown here is derived from an EMBL/GenBank/DDBJ whole genome shotgun (WGS) entry which is preliminary data.</text>
</comment>
<dbReference type="InterPro" id="IPR000719">
    <property type="entry name" value="Prot_kinase_dom"/>
</dbReference>
<keyword evidence="7" id="KW-0812">Transmembrane</keyword>
<protein>
    <recommendedName>
        <fullName evidence="8">Protein kinase domain-containing protein</fullName>
    </recommendedName>
</protein>
<dbReference type="Pfam" id="PF00069">
    <property type="entry name" value="Pkinase"/>
    <property type="match status" value="2"/>
</dbReference>
<feature type="region of interest" description="Disordered" evidence="6">
    <location>
        <begin position="1"/>
        <end position="23"/>
    </location>
</feature>
<keyword evidence="4 5" id="KW-0067">ATP-binding</keyword>
<dbReference type="PROSITE" id="PS00107">
    <property type="entry name" value="PROTEIN_KINASE_ATP"/>
    <property type="match status" value="1"/>
</dbReference>
<feature type="region of interest" description="Disordered" evidence="6">
    <location>
        <begin position="366"/>
        <end position="423"/>
    </location>
</feature>
<sequence length="639" mass="70719">PTTLTSFPSPGTKMGSNHHRPSSSTTTVAFLFITVASSLLIVAAVVYILYSFWYSLVRKSRTSPFDVRSPLGKLQRFTLKELRVATGNFSPSNSVGKGGSGSVFRGVLRDGREVAVKLLESRSEREFQNEVTILGSLKLKPSPLIISLLGFCVEKGKRIVVFDYMPNRSLQECLFLSDCSDENCLTLSWSRRFSIILDVVKALVYLHNECDPPVIHGDLKPSNVLLDSGFAAKISDFGLSKLKLDCEETAVDLLFSQELGVGKSQELLKIHGDGGDDDDDVEVDFAQALQASSSSKTSGCRVFNNAMEVAKQLNFSPKGKEEAGEHDGGAESNSKQQWGKDWWWKQDGSGELCSKEYVMEWIGSQVSPSVNPNPDEEEKAPPAAANPHNPTRHQPKQRHRKMVEWWKDDNSDRGRVSRRSKTSTIPHFGLGKCFEIRRIKEAMAQQDTRDVRNDGKEFSFRRGCRREEKPSPSSWSGGGGGGGDAFSRELSSSTSVRGTLCYVAPEYGECSHHLMEKADVYSLGVLMLVIVSGRRPLHVLSSPMKLEKANLIGWCKSLAQSGNGNVLEVVDERLKDEYNKEEASLCINVALSCLQKTPELRPDIGDVLRILTGEMEAPPPVFEFSPSPPWGFSNRTRTK</sequence>
<evidence type="ECO:0000256" key="4">
    <source>
        <dbReference type="ARBA" id="ARBA00022840"/>
    </source>
</evidence>
<keyword evidence="1" id="KW-0808">Transferase</keyword>
<dbReference type="EMBL" id="AUSU01002063">
    <property type="protein sequence ID" value="EPS69573.1"/>
    <property type="molecule type" value="Genomic_DNA"/>
</dbReference>
<keyword evidence="7" id="KW-1133">Transmembrane helix</keyword>
<dbReference type="Gene3D" id="1.10.510.10">
    <property type="entry name" value="Transferase(Phosphotransferase) domain 1"/>
    <property type="match status" value="2"/>
</dbReference>
<name>S8E1N3_9LAMI</name>
<feature type="compositionally biased region" description="Basic and acidic residues" evidence="6">
    <location>
        <begin position="318"/>
        <end position="329"/>
    </location>
</feature>
<dbReference type="PROSITE" id="PS00108">
    <property type="entry name" value="PROTEIN_KINASE_ST"/>
    <property type="match status" value="1"/>
</dbReference>
<dbReference type="SUPFAM" id="SSF56112">
    <property type="entry name" value="Protein kinase-like (PK-like)"/>
    <property type="match status" value="1"/>
</dbReference>
<evidence type="ECO:0000256" key="7">
    <source>
        <dbReference type="SAM" id="Phobius"/>
    </source>
</evidence>
<dbReference type="GO" id="GO:0004672">
    <property type="term" value="F:protein kinase activity"/>
    <property type="evidence" value="ECO:0007669"/>
    <property type="project" value="InterPro"/>
</dbReference>
<dbReference type="SMART" id="SM00220">
    <property type="entry name" value="S_TKc"/>
    <property type="match status" value="1"/>
</dbReference>
<dbReference type="PROSITE" id="PS50011">
    <property type="entry name" value="PROTEIN_KINASE_DOM"/>
    <property type="match status" value="1"/>
</dbReference>
<dbReference type="OrthoDB" id="4062651at2759"/>
<feature type="region of interest" description="Disordered" evidence="6">
    <location>
        <begin position="445"/>
        <end position="489"/>
    </location>
</feature>
<proteinExistence type="predicted"/>
<feature type="non-terminal residue" evidence="9">
    <location>
        <position position="1"/>
    </location>
</feature>
<feature type="compositionally biased region" description="Basic and acidic residues" evidence="6">
    <location>
        <begin position="445"/>
        <end position="470"/>
    </location>
</feature>